<evidence type="ECO:0000259" key="6">
    <source>
        <dbReference type="PROSITE" id="PS51898"/>
    </source>
</evidence>
<dbReference type="PANTHER" id="PTHR30349:SF41">
    <property type="entry name" value="INTEGRASE_RECOMBINASE PROTEIN MJ0367-RELATED"/>
    <property type="match status" value="1"/>
</dbReference>
<comment type="similarity">
    <text evidence="1">Belongs to the 'phage' integrase family.</text>
</comment>
<keyword evidence="3 5" id="KW-0238">DNA-binding</keyword>
<dbReference type="Pfam" id="PF00589">
    <property type="entry name" value="Phage_integrase"/>
    <property type="match status" value="1"/>
</dbReference>
<evidence type="ECO:0000256" key="1">
    <source>
        <dbReference type="ARBA" id="ARBA00008857"/>
    </source>
</evidence>
<evidence type="ECO:0000313" key="8">
    <source>
        <dbReference type="EMBL" id="SHH76892.1"/>
    </source>
</evidence>
<evidence type="ECO:0000256" key="3">
    <source>
        <dbReference type="ARBA" id="ARBA00023125"/>
    </source>
</evidence>
<dbReference type="RefSeq" id="WP_073197431.1">
    <property type="nucleotide sequence ID" value="NZ_FQXO01000067.1"/>
</dbReference>
<dbReference type="GO" id="GO:0003677">
    <property type="term" value="F:DNA binding"/>
    <property type="evidence" value="ECO:0007669"/>
    <property type="project" value="UniProtKB-UniRule"/>
</dbReference>
<dbReference type="InterPro" id="IPR013762">
    <property type="entry name" value="Integrase-like_cat_sf"/>
</dbReference>
<protein>
    <submittedName>
        <fullName evidence="8">Integrase/recombinase XerC</fullName>
    </submittedName>
</protein>
<dbReference type="Gene3D" id="1.10.443.10">
    <property type="entry name" value="Intergrase catalytic core"/>
    <property type="match status" value="1"/>
</dbReference>
<evidence type="ECO:0000256" key="5">
    <source>
        <dbReference type="PROSITE-ProRule" id="PRU01248"/>
    </source>
</evidence>
<reference evidence="9" key="1">
    <citation type="submission" date="2016-11" db="EMBL/GenBank/DDBJ databases">
        <authorList>
            <person name="Varghese N."/>
            <person name="Submissions S."/>
        </authorList>
    </citation>
    <scope>NUCLEOTIDE SEQUENCE [LARGE SCALE GENOMIC DNA]</scope>
    <source>
        <strain evidence="9">DSM 13643</strain>
    </source>
</reference>
<dbReference type="InterPro" id="IPR050090">
    <property type="entry name" value="Tyrosine_recombinase_XerCD"/>
</dbReference>
<dbReference type="Gene3D" id="1.10.150.130">
    <property type="match status" value="1"/>
</dbReference>
<dbReference type="InterPro" id="IPR011010">
    <property type="entry name" value="DNA_brk_join_enz"/>
</dbReference>
<dbReference type="Pfam" id="PF02899">
    <property type="entry name" value="Phage_int_SAM_1"/>
    <property type="match status" value="1"/>
</dbReference>
<evidence type="ECO:0000256" key="4">
    <source>
        <dbReference type="ARBA" id="ARBA00023172"/>
    </source>
</evidence>
<evidence type="ECO:0000256" key="2">
    <source>
        <dbReference type="ARBA" id="ARBA00022908"/>
    </source>
</evidence>
<dbReference type="InterPro" id="IPR004107">
    <property type="entry name" value="Integrase_SAM-like_N"/>
</dbReference>
<dbReference type="Proteomes" id="UP000183967">
    <property type="component" value="Unassembled WGS sequence"/>
</dbReference>
<gene>
    <name evidence="8" type="ORF">SAMN02745135_02035</name>
</gene>
<keyword evidence="4" id="KW-0233">DNA recombination</keyword>
<sequence>MIKRDKYIDKYYLKEFKEYLLANDRSEKTIKTYLDNVILFIEYFNDMEIEEFNPAVITPIDILDYRSYCQTILNLSVSSINIRIASLKSYFSWLKIEGIIDKDITVNIKKLKDARIKEPKSFDEKTYRALRRLYYREGNELHICIFELLSKCGLRASELVNLKLDDIKMNFNENGDIRQGTLEVIGKGNKYRSIPLHKDVRKAIMNWIKIRKKRKINSPYLLISERKDKFTTNGIYRIIKKYHEKLQLDSNYSIHTYRHYFCRTLIKNGADLSTVAALAGHNSAVVTSQIYTIPNEKEKQDVIEKFL</sequence>
<evidence type="ECO:0000313" key="9">
    <source>
        <dbReference type="Proteomes" id="UP000183967"/>
    </source>
</evidence>
<keyword evidence="9" id="KW-1185">Reference proteome</keyword>
<feature type="domain" description="Core-binding (CB)" evidence="7">
    <location>
        <begin position="7"/>
        <end position="95"/>
    </location>
</feature>
<dbReference type="SUPFAM" id="SSF56349">
    <property type="entry name" value="DNA breaking-rejoining enzymes"/>
    <property type="match status" value="1"/>
</dbReference>
<dbReference type="GO" id="GO:0015074">
    <property type="term" value="P:DNA integration"/>
    <property type="evidence" value="ECO:0007669"/>
    <property type="project" value="UniProtKB-KW"/>
</dbReference>
<dbReference type="InterPro" id="IPR002104">
    <property type="entry name" value="Integrase_catalytic"/>
</dbReference>
<dbReference type="PROSITE" id="PS51898">
    <property type="entry name" value="TYR_RECOMBINASE"/>
    <property type="match status" value="1"/>
</dbReference>
<dbReference type="InterPro" id="IPR044068">
    <property type="entry name" value="CB"/>
</dbReference>
<dbReference type="GO" id="GO:0006310">
    <property type="term" value="P:DNA recombination"/>
    <property type="evidence" value="ECO:0007669"/>
    <property type="project" value="UniProtKB-KW"/>
</dbReference>
<keyword evidence="2" id="KW-0229">DNA integration</keyword>
<dbReference type="AlphaFoldDB" id="A0A1M5VNR0"/>
<name>A0A1M5VNR0_9FIRM</name>
<accession>A0A1M5VNR0</accession>
<evidence type="ECO:0000259" key="7">
    <source>
        <dbReference type="PROSITE" id="PS51900"/>
    </source>
</evidence>
<dbReference type="EMBL" id="FQXO01000067">
    <property type="protein sequence ID" value="SHH76892.1"/>
    <property type="molecule type" value="Genomic_DNA"/>
</dbReference>
<proteinExistence type="inferred from homology"/>
<dbReference type="PANTHER" id="PTHR30349">
    <property type="entry name" value="PHAGE INTEGRASE-RELATED"/>
    <property type="match status" value="1"/>
</dbReference>
<organism evidence="8 9">
    <name type="scientific">Caloranaerobacter azorensis DSM 13643</name>
    <dbReference type="NCBI Taxonomy" id="1121264"/>
    <lineage>
        <taxon>Bacteria</taxon>
        <taxon>Bacillati</taxon>
        <taxon>Bacillota</taxon>
        <taxon>Tissierellia</taxon>
        <taxon>Tissierellales</taxon>
        <taxon>Thermohalobacteraceae</taxon>
        <taxon>Caloranaerobacter</taxon>
    </lineage>
</organism>
<dbReference type="PROSITE" id="PS51900">
    <property type="entry name" value="CB"/>
    <property type="match status" value="1"/>
</dbReference>
<dbReference type="InterPro" id="IPR010998">
    <property type="entry name" value="Integrase_recombinase_N"/>
</dbReference>
<feature type="domain" description="Tyr recombinase" evidence="6">
    <location>
        <begin position="117"/>
        <end position="304"/>
    </location>
</feature>
<dbReference type="OrthoDB" id="184666at2"/>